<gene>
    <name evidence="2" type="ORF">HCX48_12940</name>
</gene>
<name>A0ABX0WK74_9RHOO</name>
<dbReference type="RefSeq" id="WP_167682671.1">
    <property type="nucleotide sequence ID" value="NZ_JAATWB010000012.1"/>
</dbReference>
<proteinExistence type="predicted"/>
<evidence type="ECO:0000313" key="3">
    <source>
        <dbReference type="Proteomes" id="UP000720344"/>
    </source>
</evidence>
<keyword evidence="3" id="KW-1185">Reference proteome</keyword>
<sequence length="287" mass="32388">MSADAPATTEAELPDEDNPERWYSTNFVGVPTRLLASTAFNAHPRHLSIHGTREAHRGLFRLLDSCPSQAAAADVFEHYMAMVFGLDGAQGAPSNGPFRFATSYIDLLRAWGFDSNSAPGAVLKGWIESRFGLTPVYHRGVLGRFPSPVWVDYIEEKMGSRFHNNCINLQLDLLYEYCQWSIRHFRAPGPIFVRLWRGTNHCQEQLVAGRTRDAHCAPCVMRLNNLVSFSRSPERAEEFGDWMIEADVPAVKLLFFPGLLSQHVLNSECEYLVIGGSYRVKARYGYR</sequence>
<dbReference type="EMBL" id="JAATWB010000012">
    <property type="protein sequence ID" value="NJA90119.1"/>
    <property type="molecule type" value="Genomic_DNA"/>
</dbReference>
<feature type="region of interest" description="Disordered" evidence="1">
    <location>
        <begin position="1"/>
        <end position="20"/>
    </location>
</feature>
<evidence type="ECO:0000313" key="2">
    <source>
        <dbReference type="EMBL" id="NJA90119.1"/>
    </source>
</evidence>
<evidence type="ECO:0000256" key="1">
    <source>
        <dbReference type="SAM" id="MobiDB-lite"/>
    </source>
</evidence>
<organism evidence="2 3">
    <name type="scientific">Rhodocyclus gracilis</name>
    <dbReference type="NCBI Taxonomy" id="2929842"/>
    <lineage>
        <taxon>Bacteria</taxon>
        <taxon>Pseudomonadati</taxon>
        <taxon>Pseudomonadota</taxon>
        <taxon>Betaproteobacteria</taxon>
        <taxon>Rhodocyclales</taxon>
        <taxon>Rhodocyclaceae</taxon>
        <taxon>Rhodocyclus</taxon>
    </lineage>
</organism>
<protein>
    <submittedName>
        <fullName evidence="2">NAD(+) ADP-ribosyltransferase</fullName>
    </submittedName>
</protein>
<reference evidence="3" key="1">
    <citation type="submission" date="2020-03" db="EMBL/GenBank/DDBJ databases">
        <title>Whole-genome sequence of the purple nonsulfur bacterium Rhodocyclus tenuis DSM112.</title>
        <authorList>
            <person name="Kyndt J.A."/>
            <person name="Meyer T.E."/>
        </authorList>
    </citation>
    <scope>NUCLEOTIDE SEQUENCE [LARGE SCALE GENOMIC DNA]</scope>
    <source>
        <strain evidence="3">DSM 112</strain>
    </source>
</reference>
<dbReference type="InterPro" id="IPR009953">
    <property type="entry name" value="DRA_trans"/>
</dbReference>
<comment type="caution">
    <text evidence="2">The sequence shown here is derived from an EMBL/GenBank/DDBJ whole genome shotgun (WGS) entry which is preliminary data.</text>
</comment>
<accession>A0ABX0WK74</accession>
<dbReference type="Proteomes" id="UP000720344">
    <property type="component" value="Unassembled WGS sequence"/>
</dbReference>
<dbReference type="Pfam" id="PF07357">
    <property type="entry name" value="DRAT"/>
    <property type="match status" value="1"/>
</dbReference>